<protein>
    <submittedName>
        <fullName evidence="1">AraC family transcriptional regulator</fullName>
    </submittedName>
</protein>
<sequence length="234" mass="26569">MFLVFDDRTSDSPFIERVWRCHSERAGQFHSIASPHWEMAVSRVRGRTFLTIRGPETKATLADCPADGEWFGIRFKLGTFMPSLPVSALIDRNDKDMPDMAGRGFWLDGAEWEYPGFETAEDFVSRLVKGGLITRNQAITEGFAGDEQALSLRSAQRHFRHATGMTHSTFRQIERARRAVQLLKDGHSILDTVHEAGFFDQPHMTRALKRLVGQTPAGVLRQDEQLSFLYKTDP</sequence>
<comment type="caution">
    <text evidence="1">The sequence shown here is derived from an EMBL/GenBank/DDBJ whole genome shotgun (WGS) entry which is preliminary data.</text>
</comment>
<gene>
    <name evidence="1" type="ORF">JHL16_01490</name>
</gene>
<proteinExistence type="predicted"/>
<name>A0ACC5QXB7_9HYPH</name>
<evidence type="ECO:0000313" key="2">
    <source>
        <dbReference type="Proteomes" id="UP000616151"/>
    </source>
</evidence>
<keyword evidence="2" id="KW-1185">Reference proteome</keyword>
<dbReference type="Proteomes" id="UP000616151">
    <property type="component" value="Unassembled WGS sequence"/>
</dbReference>
<organism evidence="1 2">
    <name type="scientific">Taklimakanibacter albus</name>
    <dbReference type="NCBI Taxonomy" id="2800327"/>
    <lineage>
        <taxon>Bacteria</taxon>
        <taxon>Pseudomonadati</taxon>
        <taxon>Pseudomonadota</taxon>
        <taxon>Alphaproteobacteria</taxon>
        <taxon>Hyphomicrobiales</taxon>
        <taxon>Aestuariivirgaceae</taxon>
        <taxon>Taklimakanibacter</taxon>
    </lineage>
</organism>
<accession>A0ACC5QXB7</accession>
<evidence type="ECO:0000313" key="1">
    <source>
        <dbReference type="EMBL" id="MBK1865008.1"/>
    </source>
</evidence>
<dbReference type="EMBL" id="JAENHL010000004">
    <property type="protein sequence ID" value="MBK1865008.1"/>
    <property type="molecule type" value="Genomic_DNA"/>
</dbReference>
<reference evidence="1" key="1">
    <citation type="submission" date="2021-01" db="EMBL/GenBank/DDBJ databases">
        <authorList>
            <person name="Sun Q."/>
        </authorList>
    </citation>
    <scope>NUCLEOTIDE SEQUENCE</scope>
    <source>
        <strain evidence="1">YIM B02566</strain>
    </source>
</reference>